<comment type="catalytic activity">
    <reaction evidence="9">
        <text>uridine(1939) in 23S rRNA + S-adenosyl-L-methionine = 5-methyluridine(1939) in 23S rRNA + S-adenosyl-L-homocysteine + H(+)</text>
        <dbReference type="Rhea" id="RHEA:42908"/>
        <dbReference type="Rhea" id="RHEA-COMP:10278"/>
        <dbReference type="Rhea" id="RHEA-COMP:10279"/>
        <dbReference type="ChEBI" id="CHEBI:15378"/>
        <dbReference type="ChEBI" id="CHEBI:57856"/>
        <dbReference type="ChEBI" id="CHEBI:59789"/>
        <dbReference type="ChEBI" id="CHEBI:65315"/>
        <dbReference type="ChEBI" id="CHEBI:74447"/>
        <dbReference type="EC" id="2.1.1.190"/>
    </reaction>
</comment>
<keyword evidence="1 9" id="KW-0004">4Fe-4S</keyword>
<evidence type="ECO:0000256" key="4">
    <source>
        <dbReference type="ARBA" id="ARBA00022679"/>
    </source>
</evidence>
<dbReference type="GO" id="GO:0070475">
    <property type="term" value="P:rRNA base methylation"/>
    <property type="evidence" value="ECO:0007669"/>
    <property type="project" value="TreeGrafter"/>
</dbReference>
<evidence type="ECO:0000256" key="1">
    <source>
        <dbReference type="ARBA" id="ARBA00022485"/>
    </source>
</evidence>
<proteinExistence type="inferred from homology"/>
<evidence type="ECO:0000256" key="7">
    <source>
        <dbReference type="ARBA" id="ARBA00023004"/>
    </source>
</evidence>
<evidence type="ECO:0000256" key="10">
    <source>
        <dbReference type="PROSITE-ProRule" id="PRU01024"/>
    </source>
</evidence>
<feature type="active site" evidence="11">
    <location>
        <position position="388"/>
    </location>
</feature>
<feature type="active site" description="Nucleophile" evidence="9 10">
    <location>
        <position position="388"/>
    </location>
</feature>
<evidence type="ECO:0000256" key="6">
    <source>
        <dbReference type="ARBA" id="ARBA00022723"/>
    </source>
</evidence>
<dbReference type="PROSITE" id="PS01230">
    <property type="entry name" value="TRMA_1"/>
    <property type="match status" value="1"/>
</dbReference>
<evidence type="ECO:0000313" key="12">
    <source>
        <dbReference type="EMBL" id="TXF12499.1"/>
    </source>
</evidence>
<evidence type="ECO:0000256" key="5">
    <source>
        <dbReference type="ARBA" id="ARBA00022691"/>
    </source>
</evidence>
<feature type="binding site" evidence="9">
    <location>
        <position position="75"/>
    </location>
    <ligand>
        <name>[4Fe-4S] cluster</name>
        <dbReference type="ChEBI" id="CHEBI:49883"/>
    </ligand>
</feature>
<sequence>MKVATVESLDHEGRGVTRDGGKVVFVDGALPRERVACVSYRKKPTYEFAHVQEVLRPSPLRVMPRCPYFGTCGGCTLQHLEPGAQVAVKQRVLEDQLWHIARVRPEVLLPAVHGPAWAYRHRARFAVRYVAKKGGVLVGFHERRSSFVADMESCEVLPPPVSRLIRPLRALIGGLSIRDRVPQVEVAVGDAATVLVLRVLEPPSAADEAALRAFAAAHGVHLYLQPGGPATAAPFHPPLEADLYYDLPDFGLRVRFGPTDFTQVNPYVNRVLVRRAVALLEPEPGERIADLFCGLGNFSLPLARAGARVIGYEGSRALAQAALRNAEANGLRGLMQFVVANLFEVDEAWMRAQGPFDKMLIDPPRDGAIAAVKALGADAPRRVVYVSCNPATLARDAQVLVHVKGYRLRAAGVVNMFPHTAHVESIALFERDA</sequence>
<feature type="binding site" evidence="9">
    <location>
        <position position="341"/>
    </location>
    <ligand>
        <name>S-adenosyl-L-methionine</name>
        <dbReference type="ChEBI" id="CHEBI:59789"/>
    </ligand>
</feature>
<feature type="binding site" evidence="9 10">
    <location>
        <position position="362"/>
    </location>
    <ligand>
        <name>S-adenosyl-L-methionine</name>
        <dbReference type="ChEBI" id="CHEBI:59789"/>
    </ligand>
</feature>
<dbReference type="PANTHER" id="PTHR11061:SF49">
    <property type="entry name" value="23S RRNA (URACIL(1939)-C(5))-METHYLTRANSFERASE RLMD"/>
    <property type="match status" value="1"/>
</dbReference>
<accession>A0A5C7EYZ7</accession>
<dbReference type="SUPFAM" id="SSF53335">
    <property type="entry name" value="S-adenosyl-L-methionine-dependent methyltransferases"/>
    <property type="match status" value="1"/>
</dbReference>
<dbReference type="GO" id="GO:0070041">
    <property type="term" value="F:rRNA (uridine-C5-)-methyltransferase activity"/>
    <property type="evidence" value="ECO:0007669"/>
    <property type="project" value="UniProtKB-UniRule"/>
</dbReference>
<reference evidence="12 13" key="1">
    <citation type="submission" date="2019-08" db="EMBL/GenBank/DDBJ databases">
        <title>Pelomicrobium methylotrophicum gen. nov., sp. nov. a moderately thermophilic, facultatively anaerobic, lithoautotrophic and methylotrophic bacterium isolated from a terrestrial mud volcano.</title>
        <authorList>
            <person name="Slobodkina G.B."/>
            <person name="Merkel A.Y."/>
            <person name="Slobodkin A.I."/>
        </authorList>
    </citation>
    <scope>NUCLEOTIDE SEQUENCE [LARGE SCALE GENOMIC DNA]</scope>
    <source>
        <strain evidence="12 13">SM250</strain>
    </source>
</reference>
<dbReference type="GO" id="GO:0005506">
    <property type="term" value="F:iron ion binding"/>
    <property type="evidence" value="ECO:0007669"/>
    <property type="project" value="UniProtKB-UniRule"/>
</dbReference>
<gene>
    <name evidence="9 12" type="primary">rlmD</name>
    <name evidence="12" type="ORF">FR698_06285</name>
</gene>
<keyword evidence="8 9" id="KW-0411">Iron-sulfur</keyword>
<dbReference type="HAMAP" id="MF_01010">
    <property type="entry name" value="23SrRNA_methyltr_RlmD"/>
    <property type="match status" value="1"/>
</dbReference>
<comment type="function">
    <text evidence="9">Catalyzes the formation of 5-methyl-uridine at position 1939 (m5U1939) in 23S rRNA.</text>
</comment>
<dbReference type="Gene3D" id="2.40.50.140">
    <property type="entry name" value="Nucleic acid-binding proteins"/>
    <property type="match status" value="1"/>
</dbReference>
<dbReference type="Pfam" id="PF05958">
    <property type="entry name" value="tRNA_U5-meth_tr"/>
    <property type="match status" value="1"/>
</dbReference>
<keyword evidence="3 9" id="KW-0489">Methyltransferase</keyword>
<feature type="binding site" evidence="9 10">
    <location>
        <position position="292"/>
    </location>
    <ligand>
        <name>S-adenosyl-L-methionine</name>
        <dbReference type="ChEBI" id="CHEBI:59789"/>
    </ligand>
</feature>
<dbReference type="EC" id="2.1.1.190" evidence="9"/>
<evidence type="ECO:0000256" key="9">
    <source>
        <dbReference type="HAMAP-Rule" id="MF_01010"/>
    </source>
</evidence>
<dbReference type="EMBL" id="VPFL01000006">
    <property type="protein sequence ID" value="TXF12499.1"/>
    <property type="molecule type" value="Genomic_DNA"/>
</dbReference>
<keyword evidence="7 9" id="KW-0408">Iron</keyword>
<feature type="binding site" evidence="9">
    <location>
        <position position="66"/>
    </location>
    <ligand>
        <name>[4Fe-4S] cluster</name>
        <dbReference type="ChEBI" id="CHEBI:49883"/>
    </ligand>
</feature>
<feature type="binding site" evidence="9">
    <location>
        <position position="154"/>
    </location>
    <ligand>
        <name>[4Fe-4S] cluster</name>
        <dbReference type="ChEBI" id="CHEBI:49883"/>
    </ligand>
</feature>
<feature type="binding site" evidence="9">
    <location>
        <position position="72"/>
    </location>
    <ligand>
        <name>[4Fe-4S] cluster</name>
        <dbReference type="ChEBI" id="CHEBI:49883"/>
    </ligand>
</feature>
<dbReference type="NCBIfam" id="NF009639">
    <property type="entry name" value="PRK13168.1"/>
    <property type="match status" value="1"/>
</dbReference>
<dbReference type="GO" id="GO:0051539">
    <property type="term" value="F:4 iron, 4 sulfur cluster binding"/>
    <property type="evidence" value="ECO:0007669"/>
    <property type="project" value="UniProtKB-KW"/>
</dbReference>
<dbReference type="InterPro" id="IPR012340">
    <property type="entry name" value="NA-bd_OB-fold"/>
</dbReference>
<dbReference type="InterPro" id="IPR030390">
    <property type="entry name" value="MeTrfase_TrmA_AS"/>
</dbReference>
<evidence type="ECO:0000256" key="2">
    <source>
        <dbReference type="ARBA" id="ARBA00022552"/>
    </source>
</evidence>
<dbReference type="InterPro" id="IPR030391">
    <property type="entry name" value="MeTrfase_TrmA_CS"/>
</dbReference>
<dbReference type="Gene3D" id="3.40.50.150">
    <property type="entry name" value="Vaccinia Virus protein VP39"/>
    <property type="match status" value="1"/>
</dbReference>
<dbReference type="InParanoid" id="A0A5C7EYZ7"/>
<dbReference type="SUPFAM" id="SSF50249">
    <property type="entry name" value="Nucleic acid-binding proteins"/>
    <property type="match status" value="1"/>
</dbReference>
<dbReference type="PANTHER" id="PTHR11061">
    <property type="entry name" value="RNA M5U METHYLTRANSFERASE"/>
    <property type="match status" value="1"/>
</dbReference>
<feature type="binding site" evidence="9 10">
    <location>
        <position position="313"/>
    </location>
    <ligand>
        <name>S-adenosyl-L-methionine</name>
        <dbReference type="ChEBI" id="CHEBI:59789"/>
    </ligand>
</feature>
<evidence type="ECO:0000256" key="11">
    <source>
        <dbReference type="PROSITE-ProRule" id="PRU10015"/>
    </source>
</evidence>
<evidence type="ECO:0000256" key="8">
    <source>
        <dbReference type="ARBA" id="ARBA00023014"/>
    </source>
</evidence>
<evidence type="ECO:0000256" key="3">
    <source>
        <dbReference type="ARBA" id="ARBA00022603"/>
    </source>
</evidence>
<evidence type="ECO:0000313" key="13">
    <source>
        <dbReference type="Proteomes" id="UP000321201"/>
    </source>
</evidence>
<feature type="binding site" evidence="9">
    <location>
        <position position="297"/>
    </location>
    <ligand>
        <name>S-adenosyl-L-methionine</name>
        <dbReference type="ChEBI" id="CHEBI:59789"/>
    </ligand>
</feature>
<keyword evidence="5 9" id="KW-0949">S-adenosyl-L-methionine</keyword>
<protein>
    <recommendedName>
        <fullName evidence="9">23S rRNA (uracil(1939)-C(5))-methyltransferase RlmD</fullName>
        <ecNumber evidence="9">2.1.1.190</ecNumber>
    </recommendedName>
    <alternativeName>
        <fullName evidence="9">23S rRNA(m5U1939)-methyltransferase</fullName>
    </alternativeName>
</protein>
<dbReference type="PROSITE" id="PS01231">
    <property type="entry name" value="TRMA_2"/>
    <property type="match status" value="1"/>
</dbReference>
<dbReference type="InterPro" id="IPR029063">
    <property type="entry name" value="SAM-dependent_MTases_sf"/>
</dbReference>
<keyword evidence="4 9" id="KW-0808">Transferase</keyword>
<keyword evidence="2 9" id="KW-0698">rRNA processing</keyword>
<dbReference type="InterPro" id="IPR001566">
    <property type="entry name" value="23S_rRNA_MeTrfase_RlmD"/>
</dbReference>
<comment type="caution">
    <text evidence="12">The sequence shown here is derived from an EMBL/GenBank/DDBJ whole genome shotgun (WGS) entry which is preliminary data.</text>
</comment>
<dbReference type="Proteomes" id="UP000321201">
    <property type="component" value="Unassembled WGS sequence"/>
</dbReference>
<keyword evidence="13" id="KW-1185">Reference proteome</keyword>
<dbReference type="CDD" id="cd02440">
    <property type="entry name" value="AdoMet_MTases"/>
    <property type="match status" value="1"/>
</dbReference>
<name>A0A5C7EYZ7_9PROT</name>
<feature type="binding site" evidence="9 10">
    <location>
        <position position="263"/>
    </location>
    <ligand>
        <name>S-adenosyl-L-methionine</name>
        <dbReference type="ChEBI" id="CHEBI:59789"/>
    </ligand>
</feature>
<dbReference type="OrthoDB" id="5298659at2"/>
<dbReference type="AlphaFoldDB" id="A0A5C7EYZ7"/>
<organism evidence="12 13">
    <name type="scientific">Pelomicrobium methylotrophicum</name>
    <dbReference type="NCBI Taxonomy" id="2602750"/>
    <lineage>
        <taxon>Bacteria</taxon>
        <taxon>Pseudomonadati</taxon>
        <taxon>Pseudomonadota</taxon>
        <taxon>Hydrogenophilia</taxon>
        <taxon>Hydrogenophilia incertae sedis</taxon>
        <taxon>Pelomicrobium</taxon>
    </lineage>
</organism>
<dbReference type="RefSeq" id="WP_147799368.1">
    <property type="nucleotide sequence ID" value="NZ_VPFL01000006.1"/>
</dbReference>
<keyword evidence="6 9" id="KW-0479">Metal-binding</keyword>
<dbReference type="Gene3D" id="2.40.50.1070">
    <property type="match status" value="1"/>
</dbReference>
<dbReference type="GO" id="GO:0003723">
    <property type="term" value="F:RNA binding"/>
    <property type="evidence" value="ECO:0007669"/>
    <property type="project" value="InterPro"/>
</dbReference>
<comment type="similarity">
    <text evidence="9">Belongs to the class I-like SAM-binding methyltransferase superfamily. RNA M5U methyltransferase family. RlmD subfamily.</text>
</comment>
<dbReference type="PROSITE" id="PS51687">
    <property type="entry name" value="SAM_MT_RNA_M5U"/>
    <property type="match status" value="1"/>
</dbReference>
<dbReference type="FunCoup" id="A0A5C7EYZ7">
    <property type="interactions" value="449"/>
</dbReference>
<dbReference type="InterPro" id="IPR010280">
    <property type="entry name" value="U5_MeTrfase_fam"/>
</dbReference>